<feature type="domain" description="Acyl-CoA dehydrogenase/oxidase N-terminal" evidence="9">
    <location>
        <begin position="7"/>
        <end position="115"/>
    </location>
</feature>
<evidence type="ECO:0000313" key="11">
    <source>
        <dbReference type="Proteomes" id="UP000321412"/>
    </source>
</evidence>
<dbReference type="OrthoDB" id="9765339at2"/>
<gene>
    <name evidence="10" type="ORF">FRC98_11125</name>
</gene>
<dbReference type="PIRSF" id="PIRSF016578">
    <property type="entry name" value="HsaA"/>
    <property type="match status" value="1"/>
</dbReference>
<dbReference type="Gene3D" id="1.20.140.10">
    <property type="entry name" value="Butyryl-CoA Dehydrogenase, subunit A, domain 3"/>
    <property type="match status" value="1"/>
</dbReference>
<organism evidence="10 11">
    <name type="scientific">Lujinxingia vulgaris</name>
    <dbReference type="NCBI Taxonomy" id="2600176"/>
    <lineage>
        <taxon>Bacteria</taxon>
        <taxon>Deltaproteobacteria</taxon>
        <taxon>Bradymonadales</taxon>
        <taxon>Lujinxingiaceae</taxon>
        <taxon>Lujinxingia</taxon>
    </lineage>
</organism>
<dbReference type="Pfam" id="PF00441">
    <property type="entry name" value="Acyl-CoA_dh_1"/>
    <property type="match status" value="1"/>
</dbReference>
<dbReference type="GO" id="GO:0003995">
    <property type="term" value="F:acyl-CoA dehydrogenase activity"/>
    <property type="evidence" value="ECO:0007669"/>
    <property type="project" value="InterPro"/>
</dbReference>
<dbReference type="InterPro" id="IPR006089">
    <property type="entry name" value="Acyl-CoA_DH_CS"/>
</dbReference>
<evidence type="ECO:0000256" key="1">
    <source>
        <dbReference type="ARBA" id="ARBA00001974"/>
    </source>
</evidence>
<dbReference type="PANTHER" id="PTHR43884">
    <property type="entry name" value="ACYL-COA DEHYDROGENASE"/>
    <property type="match status" value="1"/>
</dbReference>
<evidence type="ECO:0000256" key="6">
    <source>
        <dbReference type="RuleBase" id="RU362125"/>
    </source>
</evidence>
<dbReference type="Pfam" id="PF02770">
    <property type="entry name" value="Acyl-CoA_dh_M"/>
    <property type="match status" value="1"/>
</dbReference>
<dbReference type="InterPro" id="IPR009075">
    <property type="entry name" value="AcylCo_DH/oxidase_C"/>
</dbReference>
<keyword evidence="3 6" id="KW-0285">Flavoprotein</keyword>
<feature type="domain" description="Acyl-CoA oxidase/dehydrogenase middle" evidence="8">
    <location>
        <begin position="128"/>
        <end position="223"/>
    </location>
</feature>
<dbReference type="FunFam" id="1.20.140.10:FF:000011">
    <property type="entry name" value="Medium-chain specific acyl-CoA dehydrogenase, mitochondrial"/>
    <property type="match status" value="1"/>
</dbReference>
<dbReference type="PROSITE" id="PS00072">
    <property type="entry name" value="ACYL_COA_DH_1"/>
    <property type="match status" value="1"/>
</dbReference>
<feature type="domain" description="Acyl-CoA dehydrogenase/oxidase C-terminal" evidence="7">
    <location>
        <begin position="236"/>
        <end position="384"/>
    </location>
</feature>
<keyword evidence="11" id="KW-1185">Reference proteome</keyword>
<dbReference type="PANTHER" id="PTHR43884:SF12">
    <property type="entry name" value="ISOVALERYL-COA DEHYDROGENASE, MITOCHONDRIAL-RELATED"/>
    <property type="match status" value="1"/>
</dbReference>
<evidence type="ECO:0000256" key="4">
    <source>
        <dbReference type="ARBA" id="ARBA00022827"/>
    </source>
</evidence>
<dbReference type="Proteomes" id="UP000321412">
    <property type="component" value="Unassembled WGS sequence"/>
</dbReference>
<reference evidence="10 11" key="1">
    <citation type="submission" date="2019-08" db="EMBL/GenBank/DDBJ databases">
        <title>Bradymonadales sp. TMQ4.</title>
        <authorList>
            <person name="Liang Q."/>
        </authorList>
    </citation>
    <scope>NUCLEOTIDE SEQUENCE [LARGE SCALE GENOMIC DNA]</scope>
    <source>
        <strain evidence="10 11">TMQ4</strain>
    </source>
</reference>
<evidence type="ECO:0000259" key="8">
    <source>
        <dbReference type="Pfam" id="PF02770"/>
    </source>
</evidence>
<dbReference type="Gene3D" id="2.40.110.10">
    <property type="entry name" value="Butyryl-CoA Dehydrogenase, subunit A, domain 2"/>
    <property type="match status" value="1"/>
</dbReference>
<comment type="caution">
    <text evidence="10">The sequence shown here is derived from an EMBL/GenBank/DDBJ whole genome shotgun (WGS) entry which is preliminary data.</text>
</comment>
<dbReference type="EMBL" id="VOSM01000004">
    <property type="protein sequence ID" value="TXD37275.1"/>
    <property type="molecule type" value="Genomic_DNA"/>
</dbReference>
<accession>A0A5C6XIB7</accession>
<keyword evidence="4 6" id="KW-0274">FAD</keyword>
<evidence type="ECO:0000256" key="3">
    <source>
        <dbReference type="ARBA" id="ARBA00022630"/>
    </source>
</evidence>
<dbReference type="Gene3D" id="1.10.540.10">
    <property type="entry name" value="Acyl-CoA dehydrogenase/oxidase, N-terminal domain"/>
    <property type="match status" value="1"/>
</dbReference>
<dbReference type="FunFam" id="2.40.110.10:FF:000001">
    <property type="entry name" value="Acyl-CoA dehydrogenase, mitochondrial"/>
    <property type="match status" value="1"/>
</dbReference>
<dbReference type="InterPro" id="IPR046373">
    <property type="entry name" value="Acyl-CoA_Oxase/DH_mid-dom_sf"/>
</dbReference>
<evidence type="ECO:0000259" key="7">
    <source>
        <dbReference type="Pfam" id="PF00441"/>
    </source>
</evidence>
<dbReference type="PROSITE" id="PS00073">
    <property type="entry name" value="ACYL_COA_DH_2"/>
    <property type="match status" value="1"/>
</dbReference>
<keyword evidence="5 6" id="KW-0560">Oxidoreductase</keyword>
<evidence type="ECO:0000256" key="5">
    <source>
        <dbReference type="ARBA" id="ARBA00023002"/>
    </source>
</evidence>
<evidence type="ECO:0000313" key="10">
    <source>
        <dbReference type="EMBL" id="TXD37275.1"/>
    </source>
</evidence>
<dbReference type="InterPro" id="IPR037069">
    <property type="entry name" value="AcylCoA_DH/ox_N_sf"/>
</dbReference>
<name>A0A5C6XIB7_9DELT</name>
<dbReference type="GO" id="GO:0050660">
    <property type="term" value="F:flavin adenine dinucleotide binding"/>
    <property type="evidence" value="ECO:0007669"/>
    <property type="project" value="InterPro"/>
</dbReference>
<evidence type="ECO:0000256" key="2">
    <source>
        <dbReference type="ARBA" id="ARBA00009347"/>
    </source>
</evidence>
<dbReference type="InterPro" id="IPR009100">
    <property type="entry name" value="AcylCoA_DH/oxidase_NM_dom_sf"/>
</dbReference>
<dbReference type="InterPro" id="IPR013786">
    <property type="entry name" value="AcylCoA_DH/ox_N"/>
</dbReference>
<dbReference type="SUPFAM" id="SSF56645">
    <property type="entry name" value="Acyl-CoA dehydrogenase NM domain-like"/>
    <property type="match status" value="1"/>
</dbReference>
<comment type="similarity">
    <text evidence="2 6">Belongs to the acyl-CoA dehydrogenase family.</text>
</comment>
<dbReference type="SUPFAM" id="SSF47203">
    <property type="entry name" value="Acyl-CoA dehydrogenase C-terminal domain-like"/>
    <property type="match status" value="1"/>
</dbReference>
<sequence>MIGYGLSDDQKMYQKTARDFARDVIRPASEHHDKTGEYPWEILTKAWELGLLNTMVPAEYGGLGLGALEACILSEEMAWGCTGIGTAMEANQLATAPLIMFGTEEQKKKYLGMLVDSLKDDGTPHMAAYCVTEPGAGSDVQGVKTRAIKDGDVYRISGQKMWITNGAKASWYFVLAYTDQDAGYRGLTGFIVDADSPGIEVGRKEINLGQKASDTRSISFDNVEVPAENVLGGKEGGGWAQAMGAFDKSRPIVASAAVGLARAAFEHARAYSLERTTFGKPIAHHQAVSFMLADMAMNIQAARHLVWESAWLHDQGERNTKQAAFAKAFAADMAVKVASDAVQVYGGYGYSTEYPVEKLYRDAKIFQIYEGTSQIQRVIISREILREA</sequence>
<evidence type="ECO:0000259" key="9">
    <source>
        <dbReference type="Pfam" id="PF02771"/>
    </source>
</evidence>
<dbReference type="Pfam" id="PF02771">
    <property type="entry name" value="Acyl-CoA_dh_N"/>
    <property type="match status" value="1"/>
</dbReference>
<dbReference type="AlphaFoldDB" id="A0A5C6XIB7"/>
<protein>
    <submittedName>
        <fullName evidence="10">Acyl-CoA dehydrogenase</fullName>
    </submittedName>
</protein>
<dbReference type="FunFam" id="1.10.540.10:FF:000002">
    <property type="entry name" value="Acyl-CoA dehydrogenase FadE19"/>
    <property type="match status" value="1"/>
</dbReference>
<dbReference type="InterPro" id="IPR006091">
    <property type="entry name" value="Acyl-CoA_Oxase/DH_mid-dom"/>
</dbReference>
<proteinExistence type="inferred from homology"/>
<dbReference type="InterPro" id="IPR036250">
    <property type="entry name" value="AcylCo_DH-like_C"/>
</dbReference>
<comment type="cofactor">
    <cofactor evidence="1 6">
        <name>FAD</name>
        <dbReference type="ChEBI" id="CHEBI:57692"/>
    </cofactor>
</comment>